<evidence type="ECO:0000256" key="2">
    <source>
        <dbReference type="ARBA" id="ARBA00008685"/>
    </source>
</evidence>
<feature type="binding site" evidence="16">
    <location>
        <position position="502"/>
    </location>
    <ligand>
        <name>L-glutamate</name>
        <dbReference type="ChEBI" id="CHEBI:29985"/>
    </ligand>
</feature>
<dbReference type="InParanoid" id="A0A067QJY2"/>
<evidence type="ECO:0000256" key="8">
    <source>
        <dbReference type="ARBA" id="ARBA00023065"/>
    </source>
</evidence>
<sequence length="898" mass="100835">MSVSIMAPLLIFLLLAAVAGLPGTIKIGGLFHSTETLEELVFQYATQTINNDSMILHKRLMAIPEHVKSHDSLSVSDTVCRLLGQGVAGIFGPQAGSTSALVQSMCDTMDIPHVETSWDMKQRRQDFLVNLHPHPSTLARLYMELVSAWGWEKFTVLYEDGSSLVRLGNLVKTLDRQVTLRQLDAHGNHRQVLRDMRHSGERNIVLDCSMGTLPEVLKQAQQVGLMTSDQSYVITSLDLHTINLEPYQYGGTNITGVRMVDPNSKIVQSAVKNWGYLEARKGRNIGISSENITVSMALMHDAVQLFARALSRLDSPAVDIKPLDCESQNNWGHGTSLINFMKDGQSTLHGLTGVIQFDNEGFRTNIMLDIMELSYSGLERVGTWSTKDGLNIIRAVPPAPPHHSESLQNRTFRVITALSDPYGMRRQSSVPLKDNDRFEGFGIELIHELSLMLGFNYIFDLQLDNAYGSLNKKTGQWTGMIKKLRDEEADLAITDLTITSEREEAVDFTTPFMTLGIAILYKSPQKESPSLFSFMAPFTTGVWFCMFSVYMGVSILLWIMGRICPYEWNNPYPCIEEPEELENQFTLQNSLWFTIGSLMQQGSEIAPIAVSTRMVASIWWFFTLIMVSSYTANLAAFLTVETSTTPFKNVWELANQNVIKYGAKKGGSTVNFFRDSSDSRYQHMYAYMMRNQDEVLTSTNDEGLQKVKTQNYAYFMESTSIQYITERDCEVAQVGDLLDSKGYGIAIKKNSIYRNQLSTAVLKLQESGKLAKMKNRWWKEERGGGKCVDTGGSGNPSPLNIQNVGGVFVVLVAGLVLSCFMALFELLRNVYETAREKKVLFLQELMAEFRFIARCHGSTKPIRKYDNQDKEDSPPAEEGADPQNFVPLSIYGPTPYRH</sequence>
<evidence type="ECO:0000256" key="16">
    <source>
        <dbReference type="PIRSR" id="PIRSR601508-1"/>
    </source>
</evidence>
<name>A0A067QJY2_ZOONE</name>
<evidence type="ECO:0000256" key="14">
    <source>
        <dbReference type="ARBA" id="ARBA00023303"/>
    </source>
</evidence>
<feature type="binding site" evidence="16">
    <location>
        <position position="717"/>
    </location>
    <ligand>
        <name>L-glutamate</name>
        <dbReference type="ChEBI" id="CHEBI:29985"/>
    </ligand>
</feature>
<evidence type="ECO:0000256" key="21">
    <source>
        <dbReference type="SAM" id="SignalP"/>
    </source>
</evidence>
<dbReference type="OMA" id="NSENAWI"/>
<comment type="subcellular location">
    <subcellularLocation>
        <location evidence="1">Cell membrane</location>
        <topology evidence="1">Multi-pass membrane protein</topology>
    </subcellularLocation>
    <subcellularLocation>
        <location evidence="15">Postsynaptic cell membrane</location>
    </subcellularLocation>
</comment>
<dbReference type="Gene3D" id="3.40.190.10">
    <property type="entry name" value="Periplasmic binding protein-like II"/>
    <property type="match status" value="1"/>
</dbReference>
<evidence type="ECO:0000256" key="5">
    <source>
        <dbReference type="ARBA" id="ARBA00022692"/>
    </source>
</evidence>
<keyword evidence="13" id="KW-1071">Ligand-gated ion channel</keyword>
<feature type="site" description="Interaction with the cone snail toxin Con-ikot-ikot" evidence="17">
    <location>
        <position position="674"/>
    </location>
</feature>
<feature type="site" description="Interaction with the cone snail toxin Con-ikot-ikot" evidence="17">
    <location>
        <position position="763"/>
    </location>
</feature>
<evidence type="ECO:0008006" key="26">
    <source>
        <dbReference type="Google" id="ProtNLM"/>
    </source>
</evidence>
<keyword evidence="14" id="KW-0407">Ion channel</keyword>
<evidence type="ECO:0000256" key="9">
    <source>
        <dbReference type="ARBA" id="ARBA00023136"/>
    </source>
</evidence>
<evidence type="ECO:0000259" key="22">
    <source>
        <dbReference type="SMART" id="SM00079"/>
    </source>
</evidence>
<dbReference type="FunFam" id="3.40.190.10:FF:000061">
    <property type="entry name" value="Glutamate receptor, ionotropic kainate"/>
    <property type="match status" value="1"/>
</dbReference>
<keyword evidence="7" id="KW-0770">Synapse</keyword>
<gene>
    <name evidence="24" type="ORF">L798_01286</name>
</gene>
<evidence type="ECO:0000256" key="19">
    <source>
        <dbReference type="SAM" id="MobiDB-lite"/>
    </source>
</evidence>
<evidence type="ECO:0000256" key="11">
    <source>
        <dbReference type="ARBA" id="ARBA00023180"/>
    </source>
</evidence>
<keyword evidence="18" id="KW-1015">Disulfide bond</keyword>
<dbReference type="Gene3D" id="1.10.287.70">
    <property type="match status" value="1"/>
</dbReference>
<dbReference type="Proteomes" id="UP000027135">
    <property type="component" value="Unassembled WGS sequence"/>
</dbReference>
<evidence type="ECO:0000256" key="20">
    <source>
        <dbReference type="SAM" id="Phobius"/>
    </source>
</evidence>
<feature type="transmembrane region" description="Helical" evidence="20">
    <location>
        <begin position="804"/>
        <end position="827"/>
    </location>
</feature>
<dbReference type="PRINTS" id="PR00177">
    <property type="entry name" value="NMDARECEPTOR"/>
</dbReference>
<keyword evidence="3" id="KW-0813">Transport</keyword>
<feature type="binding site" evidence="16">
    <location>
        <position position="497"/>
    </location>
    <ligand>
        <name>L-glutamate</name>
        <dbReference type="ChEBI" id="CHEBI:29985"/>
    </ligand>
</feature>
<keyword evidence="11" id="KW-0325">Glycoprotein</keyword>
<keyword evidence="6 20" id="KW-1133">Transmembrane helix</keyword>
<dbReference type="InterPro" id="IPR001508">
    <property type="entry name" value="Iono_Glu_rcpt_met"/>
</dbReference>
<feature type="binding site" evidence="16">
    <location>
        <position position="669"/>
    </location>
    <ligand>
        <name>L-glutamate</name>
        <dbReference type="ChEBI" id="CHEBI:29985"/>
    </ligand>
</feature>
<dbReference type="Pfam" id="PF01094">
    <property type="entry name" value="ANF_receptor"/>
    <property type="match status" value="1"/>
</dbReference>
<keyword evidence="12" id="KW-0628">Postsynaptic cell membrane</keyword>
<evidence type="ECO:0000256" key="12">
    <source>
        <dbReference type="ARBA" id="ARBA00023257"/>
    </source>
</evidence>
<dbReference type="Pfam" id="PF00060">
    <property type="entry name" value="Lig_chan"/>
    <property type="match status" value="1"/>
</dbReference>
<dbReference type="InterPro" id="IPR001320">
    <property type="entry name" value="Iontro_rcpt_C"/>
</dbReference>
<dbReference type="PANTHER" id="PTHR18966">
    <property type="entry name" value="IONOTROPIC GLUTAMATE RECEPTOR"/>
    <property type="match status" value="1"/>
</dbReference>
<keyword evidence="9 20" id="KW-0472">Membrane</keyword>
<keyword evidence="10" id="KW-0675">Receptor</keyword>
<dbReference type="InterPro" id="IPR028082">
    <property type="entry name" value="Peripla_BP_I"/>
</dbReference>
<feature type="region of interest" description="Disordered" evidence="19">
    <location>
        <begin position="862"/>
        <end position="898"/>
    </location>
</feature>
<evidence type="ECO:0000256" key="7">
    <source>
        <dbReference type="ARBA" id="ARBA00023018"/>
    </source>
</evidence>
<keyword evidence="8" id="KW-0406">Ion transport</keyword>
<feature type="transmembrane region" description="Helical" evidence="20">
    <location>
        <begin position="531"/>
        <end position="559"/>
    </location>
</feature>
<accession>A0A067QJY2</accession>
<dbReference type="SMART" id="SM00918">
    <property type="entry name" value="Lig_chan-Glu_bd"/>
    <property type="match status" value="1"/>
</dbReference>
<feature type="transmembrane region" description="Helical" evidence="20">
    <location>
        <begin position="618"/>
        <end position="640"/>
    </location>
</feature>
<evidence type="ECO:0000259" key="23">
    <source>
        <dbReference type="SMART" id="SM00918"/>
    </source>
</evidence>
<evidence type="ECO:0000256" key="6">
    <source>
        <dbReference type="ARBA" id="ARBA00022989"/>
    </source>
</evidence>
<evidence type="ECO:0000256" key="15">
    <source>
        <dbReference type="ARBA" id="ARBA00034100"/>
    </source>
</evidence>
<comment type="similarity">
    <text evidence="2">Belongs to the glutamate-gated ion channel (TC 1.A.10.1) family.</text>
</comment>
<feature type="domain" description="Ionotropic glutamate receptor L-glutamate and glycine-binding" evidence="23">
    <location>
        <begin position="421"/>
        <end position="486"/>
    </location>
</feature>
<feature type="disulfide bond" evidence="18">
    <location>
        <begin position="729"/>
        <end position="787"/>
    </location>
</feature>
<dbReference type="GO" id="GO:0045211">
    <property type="term" value="C:postsynaptic membrane"/>
    <property type="evidence" value="ECO:0007669"/>
    <property type="project" value="UniProtKB-SubCell"/>
</dbReference>
<dbReference type="Pfam" id="PF10613">
    <property type="entry name" value="Lig_chan-Glu_bd"/>
    <property type="match status" value="1"/>
</dbReference>
<feature type="chain" id="PRO_5001648098" description="Glutamate receptor, ionotropic kainate 2" evidence="21">
    <location>
        <begin position="21"/>
        <end position="898"/>
    </location>
</feature>
<dbReference type="InterPro" id="IPR015683">
    <property type="entry name" value="Ionotropic_Glu_rcpt"/>
</dbReference>
<dbReference type="FunCoup" id="A0A067QJY2">
    <property type="interactions" value="89"/>
</dbReference>
<evidence type="ECO:0000256" key="17">
    <source>
        <dbReference type="PIRSR" id="PIRSR601508-2"/>
    </source>
</evidence>
<dbReference type="GO" id="GO:0038023">
    <property type="term" value="F:signaling receptor activity"/>
    <property type="evidence" value="ECO:0007669"/>
    <property type="project" value="InterPro"/>
</dbReference>
<keyword evidence="21" id="KW-0732">Signal</keyword>
<dbReference type="InterPro" id="IPR001828">
    <property type="entry name" value="ANF_lig-bd_rcpt"/>
</dbReference>
<keyword evidence="25" id="KW-1185">Reference proteome</keyword>
<evidence type="ECO:0000256" key="3">
    <source>
        <dbReference type="ARBA" id="ARBA00022448"/>
    </source>
</evidence>
<dbReference type="AlphaFoldDB" id="A0A067QJY2"/>
<evidence type="ECO:0000256" key="10">
    <source>
        <dbReference type="ARBA" id="ARBA00023170"/>
    </source>
</evidence>
<dbReference type="FunFam" id="3.40.190.10:FF:000178">
    <property type="entry name" value="Glutamate receptor subunit"/>
    <property type="match status" value="1"/>
</dbReference>
<keyword evidence="5 20" id="KW-0812">Transmembrane</keyword>
<proteinExistence type="inferred from homology"/>
<feature type="binding site" evidence="16">
    <location>
        <position position="668"/>
    </location>
    <ligand>
        <name>L-glutamate</name>
        <dbReference type="ChEBI" id="CHEBI:29985"/>
    </ligand>
</feature>
<organism evidence="24 25">
    <name type="scientific">Zootermopsis nevadensis</name>
    <name type="common">Dampwood termite</name>
    <dbReference type="NCBI Taxonomy" id="136037"/>
    <lineage>
        <taxon>Eukaryota</taxon>
        <taxon>Metazoa</taxon>
        <taxon>Ecdysozoa</taxon>
        <taxon>Arthropoda</taxon>
        <taxon>Hexapoda</taxon>
        <taxon>Insecta</taxon>
        <taxon>Pterygota</taxon>
        <taxon>Neoptera</taxon>
        <taxon>Polyneoptera</taxon>
        <taxon>Dictyoptera</taxon>
        <taxon>Blattodea</taxon>
        <taxon>Blattoidea</taxon>
        <taxon>Termitoidae</taxon>
        <taxon>Termopsidae</taxon>
        <taxon>Zootermopsis</taxon>
    </lineage>
</organism>
<dbReference type="FunFam" id="1.10.287.70:FF:000105">
    <property type="entry name" value="Eye-enriched kainate receptor, isoform A"/>
    <property type="match status" value="1"/>
</dbReference>
<dbReference type="SUPFAM" id="SSF53822">
    <property type="entry name" value="Periplasmic binding protein-like I"/>
    <property type="match status" value="1"/>
</dbReference>
<dbReference type="GO" id="GO:0015276">
    <property type="term" value="F:ligand-gated monoatomic ion channel activity"/>
    <property type="evidence" value="ECO:0007669"/>
    <property type="project" value="InterPro"/>
</dbReference>
<dbReference type="InterPro" id="IPR019594">
    <property type="entry name" value="Glu/Gly-bd"/>
</dbReference>
<reference evidence="24 25" key="1">
    <citation type="journal article" date="2014" name="Nat. Commun.">
        <title>Molecular traces of alternative social organization in a termite genome.</title>
        <authorList>
            <person name="Terrapon N."/>
            <person name="Li C."/>
            <person name="Robertson H.M."/>
            <person name="Ji L."/>
            <person name="Meng X."/>
            <person name="Booth W."/>
            <person name="Chen Z."/>
            <person name="Childers C.P."/>
            <person name="Glastad K.M."/>
            <person name="Gokhale K."/>
            <person name="Gowin J."/>
            <person name="Gronenberg W."/>
            <person name="Hermansen R.A."/>
            <person name="Hu H."/>
            <person name="Hunt B.G."/>
            <person name="Huylmans A.K."/>
            <person name="Khalil S.M."/>
            <person name="Mitchell R.D."/>
            <person name="Munoz-Torres M.C."/>
            <person name="Mustard J.A."/>
            <person name="Pan H."/>
            <person name="Reese J.T."/>
            <person name="Scharf M.E."/>
            <person name="Sun F."/>
            <person name="Vogel H."/>
            <person name="Xiao J."/>
            <person name="Yang W."/>
            <person name="Yang Z."/>
            <person name="Yang Z."/>
            <person name="Zhou J."/>
            <person name="Zhu J."/>
            <person name="Brent C.S."/>
            <person name="Elsik C.G."/>
            <person name="Goodisman M.A."/>
            <person name="Liberles D.A."/>
            <person name="Roe R.M."/>
            <person name="Vargo E.L."/>
            <person name="Vilcinskas A."/>
            <person name="Wang J."/>
            <person name="Bornberg-Bauer E."/>
            <person name="Korb J."/>
            <person name="Zhang G."/>
            <person name="Liebig J."/>
        </authorList>
    </citation>
    <scope>NUCLEOTIDE SEQUENCE [LARGE SCALE GENOMIC DNA]</scope>
    <source>
        <tissue evidence="24">Whole organism</tissue>
    </source>
</reference>
<dbReference type="SUPFAM" id="SSF53850">
    <property type="entry name" value="Periplasmic binding protein-like II"/>
    <property type="match status" value="1"/>
</dbReference>
<evidence type="ECO:0000256" key="1">
    <source>
        <dbReference type="ARBA" id="ARBA00004651"/>
    </source>
</evidence>
<dbReference type="EMBL" id="KK853270">
    <property type="protein sequence ID" value="KDR09169.1"/>
    <property type="molecule type" value="Genomic_DNA"/>
</dbReference>
<evidence type="ECO:0000313" key="25">
    <source>
        <dbReference type="Proteomes" id="UP000027135"/>
    </source>
</evidence>
<evidence type="ECO:0000256" key="4">
    <source>
        <dbReference type="ARBA" id="ARBA00022475"/>
    </source>
</evidence>
<feature type="domain" description="Ionotropic glutamate receptor C-terminal" evidence="22">
    <location>
        <begin position="411"/>
        <end position="780"/>
    </location>
</feature>
<dbReference type="CDD" id="cd06382">
    <property type="entry name" value="PBP1_iGluR_Kainate"/>
    <property type="match status" value="1"/>
</dbReference>
<dbReference type="SMART" id="SM00079">
    <property type="entry name" value="PBPe"/>
    <property type="match status" value="1"/>
</dbReference>
<feature type="signal peptide" evidence="21">
    <location>
        <begin position="1"/>
        <end position="20"/>
    </location>
</feature>
<evidence type="ECO:0000256" key="13">
    <source>
        <dbReference type="ARBA" id="ARBA00023286"/>
    </source>
</evidence>
<keyword evidence="4" id="KW-1003">Cell membrane</keyword>
<feature type="compositionally biased region" description="Basic and acidic residues" evidence="19">
    <location>
        <begin position="863"/>
        <end position="873"/>
    </location>
</feature>
<protein>
    <recommendedName>
        <fullName evidence="26">Glutamate receptor, ionotropic kainate 2</fullName>
    </recommendedName>
</protein>
<evidence type="ECO:0000256" key="18">
    <source>
        <dbReference type="PIRSR" id="PIRSR601508-3"/>
    </source>
</evidence>
<dbReference type="Gene3D" id="3.40.50.2300">
    <property type="match status" value="2"/>
</dbReference>
<evidence type="ECO:0000313" key="24">
    <source>
        <dbReference type="EMBL" id="KDR09169.1"/>
    </source>
</evidence>
<dbReference type="eggNOG" id="KOG1052">
    <property type="taxonomic scope" value="Eukaryota"/>
</dbReference>